<dbReference type="SUPFAM" id="SSF51735">
    <property type="entry name" value="NAD(P)-binding Rossmann-fold domains"/>
    <property type="match status" value="1"/>
</dbReference>
<comment type="caution">
    <text evidence="5">The sequence shown here is derived from an EMBL/GenBank/DDBJ whole genome shotgun (WGS) entry which is preliminary data.</text>
</comment>
<dbReference type="Gene3D" id="3.90.25.10">
    <property type="entry name" value="UDP-galactose 4-epimerase, domain 1"/>
    <property type="match status" value="1"/>
</dbReference>
<dbReference type="Pfam" id="PF05368">
    <property type="entry name" value="NmrA"/>
    <property type="match status" value="1"/>
</dbReference>
<evidence type="ECO:0000313" key="6">
    <source>
        <dbReference type="Proteomes" id="UP000092177"/>
    </source>
</evidence>
<evidence type="ECO:0000313" key="5">
    <source>
        <dbReference type="EMBL" id="OBR16493.1"/>
    </source>
</evidence>
<keyword evidence="6" id="KW-1185">Reference proteome</keyword>
<dbReference type="InterPro" id="IPR008030">
    <property type="entry name" value="NmrA-like"/>
</dbReference>
<keyword evidence="2" id="KW-0521">NADP</keyword>
<gene>
    <name evidence="5" type="ORF">CH63R_01673</name>
</gene>
<dbReference type="VEuPathDB" id="FungiDB:CH63R_01673"/>
<dbReference type="RefSeq" id="XP_018165010.1">
    <property type="nucleotide sequence ID" value="XM_018296648.1"/>
</dbReference>
<dbReference type="AlphaFoldDB" id="A0A1B7YWS1"/>
<organism evidence="5 6">
    <name type="scientific">Colletotrichum higginsianum (strain IMI 349063)</name>
    <name type="common">Crucifer anthracnose fungus</name>
    <dbReference type="NCBI Taxonomy" id="759273"/>
    <lineage>
        <taxon>Eukaryota</taxon>
        <taxon>Fungi</taxon>
        <taxon>Dikarya</taxon>
        <taxon>Ascomycota</taxon>
        <taxon>Pezizomycotina</taxon>
        <taxon>Sordariomycetes</taxon>
        <taxon>Hypocreomycetidae</taxon>
        <taxon>Glomerellales</taxon>
        <taxon>Glomerellaceae</taxon>
        <taxon>Colletotrichum</taxon>
        <taxon>Colletotrichum destructivum species complex</taxon>
    </lineage>
</organism>
<proteinExistence type="inferred from homology"/>
<reference evidence="6" key="1">
    <citation type="journal article" date="2017" name="BMC Genomics">
        <title>Gapless genome assembly of Colletotrichum higginsianum reveals chromosome structure and association of transposable elements with secondary metabolite gene clusters.</title>
        <authorList>
            <person name="Dallery J.-F."/>
            <person name="Lapalu N."/>
            <person name="Zampounis A."/>
            <person name="Pigne S."/>
            <person name="Luyten I."/>
            <person name="Amselem J."/>
            <person name="Wittenberg A.H.J."/>
            <person name="Zhou S."/>
            <person name="de Queiroz M.V."/>
            <person name="Robin G.P."/>
            <person name="Auger A."/>
            <person name="Hainaut M."/>
            <person name="Henrissat B."/>
            <person name="Kim K.-T."/>
            <person name="Lee Y.-H."/>
            <person name="Lespinet O."/>
            <person name="Schwartz D.C."/>
            <person name="Thon M.R."/>
            <person name="O'Connell R.J."/>
        </authorList>
    </citation>
    <scope>NUCLEOTIDE SEQUENCE [LARGE SCALE GENOMIC DNA]</scope>
    <source>
        <strain evidence="6">IMI 349063</strain>
    </source>
</reference>
<dbReference type="PANTHER" id="PTHR47706:SF4">
    <property type="entry name" value="NMRA-LIKE DOMAIN-CONTAINING PROTEIN"/>
    <property type="match status" value="1"/>
</dbReference>
<dbReference type="InterPro" id="IPR051609">
    <property type="entry name" value="NmrA/Isoflavone_reductase-like"/>
</dbReference>
<evidence type="ECO:0000256" key="2">
    <source>
        <dbReference type="ARBA" id="ARBA00022857"/>
    </source>
</evidence>
<keyword evidence="3" id="KW-0560">Oxidoreductase</keyword>
<protein>
    <submittedName>
        <fullName evidence="5">Nmra-like family protein</fullName>
    </submittedName>
</protein>
<dbReference type="Proteomes" id="UP000092177">
    <property type="component" value="Chromosome 1"/>
</dbReference>
<dbReference type="EMBL" id="LTAN01000001">
    <property type="protein sequence ID" value="OBR16493.1"/>
    <property type="molecule type" value="Genomic_DNA"/>
</dbReference>
<dbReference type="PANTHER" id="PTHR47706">
    <property type="entry name" value="NMRA-LIKE FAMILY PROTEIN"/>
    <property type="match status" value="1"/>
</dbReference>
<dbReference type="InterPro" id="IPR036291">
    <property type="entry name" value="NAD(P)-bd_dom_sf"/>
</dbReference>
<name>A0A1B7YWS1_COLHI</name>
<evidence type="ECO:0000259" key="4">
    <source>
        <dbReference type="Pfam" id="PF05368"/>
    </source>
</evidence>
<accession>A0A1B7YWS1</accession>
<evidence type="ECO:0000256" key="3">
    <source>
        <dbReference type="ARBA" id="ARBA00023002"/>
    </source>
</evidence>
<feature type="domain" description="NmrA-like" evidence="4">
    <location>
        <begin position="3"/>
        <end position="277"/>
    </location>
</feature>
<dbReference type="GeneID" id="28860755"/>
<evidence type="ECO:0000256" key="1">
    <source>
        <dbReference type="ARBA" id="ARBA00005725"/>
    </source>
</evidence>
<dbReference type="GO" id="GO:0016491">
    <property type="term" value="F:oxidoreductase activity"/>
    <property type="evidence" value="ECO:0007669"/>
    <property type="project" value="UniProtKB-KW"/>
</dbReference>
<sequence length="329" mass="36697">MSIAIAGGTGGLGQALVDGILAKGKRKVVVLTRKVSGSPDADSNVRFVAVDYSNVDALVLVLEEHNVDTVISTVNNITGENQSEPHLIEAAERSKTTNRFVPSYFGIPYLPEYMVTFPKVDSLTTFLESRQYDAFPPAVAKKTALEALKKTSLEWTAVYNGFFLDYFGTPRIKSYMDDVAFFVDLANNFASIPGSGNVPVVFTHTSDVARFIAEFLEHPNWRPESYIIGDRVTFNEVVRMAEDVKGTKFTVFYNSVESLKANVMVELPAHREVYKMYPKEMLHSFLVPFGLECERGQANLKPVHTLNEDFPHIKPVSAKEILERGWGNE</sequence>
<comment type="similarity">
    <text evidence="1">Belongs to the NmrA-type oxidoreductase family. Isoflavone reductase subfamily.</text>
</comment>
<dbReference type="OrthoDB" id="419598at2759"/>
<dbReference type="KEGG" id="chig:CH63R_01673"/>
<dbReference type="Gene3D" id="3.40.50.720">
    <property type="entry name" value="NAD(P)-binding Rossmann-like Domain"/>
    <property type="match status" value="1"/>
</dbReference>